<proteinExistence type="predicted"/>
<feature type="region of interest" description="Disordered" evidence="1">
    <location>
        <begin position="755"/>
        <end position="774"/>
    </location>
</feature>
<evidence type="ECO:0000313" key="2">
    <source>
        <dbReference type="EMBL" id="KAJ8867760.1"/>
    </source>
</evidence>
<name>A0ABQ9G5M8_9NEOP</name>
<organism evidence="2 3">
    <name type="scientific">Dryococelus australis</name>
    <dbReference type="NCBI Taxonomy" id="614101"/>
    <lineage>
        <taxon>Eukaryota</taxon>
        <taxon>Metazoa</taxon>
        <taxon>Ecdysozoa</taxon>
        <taxon>Arthropoda</taxon>
        <taxon>Hexapoda</taxon>
        <taxon>Insecta</taxon>
        <taxon>Pterygota</taxon>
        <taxon>Neoptera</taxon>
        <taxon>Polyneoptera</taxon>
        <taxon>Phasmatodea</taxon>
        <taxon>Verophasmatodea</taxon>
        <taxon>Anareolatae</taxon>
        <taxon>Phasmatidae</taxon>
        <taxon>Eurycanthinae</taxon>
        <taxon>Dryococelus</taxon>
    </lineage>
</organism>
<protein>
    <submittedName>
        <fullName evidence="2">Uncharacterized protein</fullName>
    </submittedName>
</protein>
<keyword evidence="3" id="KW-1185">Reference proteome</keyword>
<gene>
    <name evidence="2" type="ORF">PR048_031563</name>
</gene>
<evidence type="ECO:0000256" key="1">
    <source>
        <dbReference type="SAM" id="MobiDB-lite"/>
    </source>
</evidence>
<comment type="caution">
    <text evidence="2">The sequence shown here is derived from an EMBL/GenBank/DDBJ whole genome shotgun (WGS) entry which is preliminary data.</text>
</comment>
<feature type="region of interest" description="Disordered" evidence="1">
    <location>
        <begin position="367"/>
        <end position="404"/>
    </location>
</feature>
<feature type="compositionally biased region" description="Basic and acidic residues" evidence="1">
    <location>
        <begin position="372"/>
        <end position="390"/>
    </location>
</feature>
<accession>A0ABQ9G5M8</accession>
<sequence length="774" mass="86518">MEYKIQLDAYVCVNIIAYCTDFVKEAGRPCEGPYTTQMVAAFVSFCGLRKFPSPDCKEHIAQRRLRDVQCDRRLAEIQHVELPVTSSDGPYYTTERCGENSTVHKLSLAKYQGWLQTKQSGPVTVQINDQVTRTIMENREMFKSLIRGESFIRLIFRGRGVYLHIATSDGVNIPIYECVHSAVNHCVHILQVCSTVCHDVPAYRVRSFRLKKKKNSLYKGFIGDLSRFPSLARDPVRPGAALSPNVLPSSALEISFQAKSLKVRIQRATGRRAKAGKPTLEKHVLNTVVGEACVAVKEILSLDTRRHLQLVINAWSRRMYTSPALSHLHRAGRQLAADEVTIAGYRNNRLATIAPAFISSASKLSNIGTQGREQRNIPEKTRRHDSHMLKSEVTQPGIELGSPRCATHTRTTVKDREDDCVPSCTVPENKAERHAVMANKSATKNYRARTDSIKVAARSSGQSARSEIRAHVSQRSPTIVNHVQYVQIETIFIDITDKPKDTCLPFVTTQLPLQVRDGVTVGCPPVSSNIEMLPKHSVMTTESLCLKYASTAIMRCAGDRRSMLTDNGITRRTGERWVSLYDMQQPRDDGEKLQRQLWQKYRVEGGSYGREDKGLANSAEYILSYEKQTQETRASRILNQALESAAGVGRPKRRTQIPLLGTTNNWTTCPSKTTLPTAAERLAAAFLEEGNCSPPTRANRVQSPSWPLPDFRKWESFRAMPLVGGFPRGSPVSPALAFRRPLHSHLISPLPSLRTSSCPSLSTQQPRNLRSCSI</sequence>
<evidence type="ECO:0000313" key="3">
    <source>
        <dbReference type="Proteomes" id="UP001159363"/>
    </source>
</evidence>
<dbReference type="EMBL" id="JARBHB010000015">
    <property type="protein sequence ID" value="KAJ8867760.1"/>
    <property type="molecule type" value="Genomic_DNA"/>
</dbReference>
<reference evidence="2 3" key="1">
    <citation type="submission" date="2023-02" db="EMBL/GenBank/DDBJ databases">
        <title>LHISI_Scaffold_Assembly.</title>
        <authorList>
            <person name="Stuart O.P."/>
            <person name="Cleave R."/>
            <person name="Magrath M.J.L."/>
            <person name="Mikheyev A.S."/>
        </authorList>
    </citation>
    <scope>NUCLEOTIDE SEQUENCE [LARGE SCALE GENOMIC DNA]</scope>
    <source>
        <strain evidence="2">Daus_M_001</strain>
        <tissue evidence="2">Leg muscle</tissue>
    </source>
</reference>
<dbReference type="Proteomes" id="UP001159363">
    <property type="component" value="Chromosome 14"/>
</dbReference>